<dbReference type="AlphaFoldDB" id="A0AAD1ULB7"/>
<name>A0AAD1ULB7_EUPCR</name>
<gene>
    <name evidence="2" type="ORF">ECRASSUSDP1_LOCUS8587</name>
</gene>
<reference evidence="2" key="1">
    <citation type="submission" date="2023-07" db="EMBL/GenBank/DDBJ databases">
        <authorList>
            <consortium name="AG Swart"/>
            <person name="Singh M."/>
            <person name="Singh A."/>
            <person name="Seah K."/>
            <person name="Emmerich C."/>
        </authorList>
    </citation>
    <scope>NUCLEOTIDE SEQUENCE</scope>
    <source>
        <strain evidence="2">DP1</strain>
    </source>
</reference>
<dbReference type="Proteomes" id="UP001295684">
    <property type="component" value="Unassembled WGS sequence"/>
</dbReference>
<feature type="region of interest" description="Disordered" evidence="1">
    <location>
        <begin position="1"/>
        <end position="21"/>
    </location>
</feature>
<accession>A0AAD1ULB7</accession>
<evidence type="ECO:0000313" key="3">
    <source>
        <dbReference type="Proteomes" id="UP001295684"/>
    </source>
</evidence>
<sequence>MGNNQCLGSRRKMEKQNIEDADPLKRSKVKFGKTETEIFEEYKKRFHKDYNPAAKLFEEENHLEKESKTPLTKLGCTQMGSKQNKSFKCLTQRAKEPFILRRELEVGPHKLNFDDSEGDTYRVEDPIFLQYGSIEETEDIKSFGIPSQTYHSRNISRSSCSVSKRFPIYHEAGEKVVQIDSKDLSITPETKPKRIFEEEYEDQYYDSSTISEDELNIESDKLIEKVQNFIEKTDQYQYTTLGSGLGQEAGLDHSFGLQESEVGIKHLKGNSIWDTLKLKNLEGQKKHMRNHKSLYQEGNTLMFTQARN</sequence>
<comment type="caution">
    <text evidence="2">The sequence shown here is derived from an EMBL/GenBank/DDBJ whole genome shotgun (WGS) entry which is preliminary data.</text>
</comment>
<proteinExistence type="predicted"/>
<keyword evidence="3" id="KW-1185">Reference proteome</keyword>
<evidence type="ECO:0000256" key="1">
    <source>
        <dbReference type="SAM" id="MobiDB-lite"/>
    </source>
</evidence>
<dbReference type="EMBL" id="CAMPGE010008407">
    <property type="protein sequence ID" value="CAI2367305.1"/>
    <property type="molecule type" value="Genomic_DNA"/>
</dbReference>
<organism evidence="2 3">
    <name type="scientific">Euplotes crassus</name>
    <dbReference type="NCBI Taxonomy" id="5936"/>
    <lineage>
        <taxon>Eukaryota</taxon>
        <taxon>Sar</taxon>
        <taxon>Alveolata</taxon>
        <taxon>Ciliophora</taxon>
        <taxon>Intramacronucleata</taxon>
        <taxon>Spirotrichea</taxon>
        <taxon>Hypotrichia</taxon>
        <taxon>Euplotida</taxon>
        <taxon>Euplotidae</taxon>
        <taxon>Moneuplotes</taxon>
    </lineage>
</organism>
<protein>
    <submittedName>
        <fullName evidence="2">Uncharacterized protein</fullName>
    </submittedName>
</protein>
<evidence type="ECO:0000313" key="2">
    <source>
        <dbReference type="EMBL" id="CAI2367305.1"/>
    </source>
</evidence>